<dbReference type="InterPro" id="IPR002925">
    <property type="entry name" value="Dienelactn_hydro"/>
</dbReference>
<dbReference type="Proteomes" id="UP001198402">
    <property type="component" value="Unassembled WGS sequence"/>
</dbReference>
<dbReference type="InterPro" id="IPR029058">
    <property type="entry name" value="AB_hydrolase_fold"/>
</dbReference>
<protein>
    <submittedName>
        <fullName evidence="2">Alpha/beta fold hydrolase</fullName>
    </submittedName>
</protein>
<name>A0ABS7Y492_9FLAO</name>
<evidence type="ECO:0000313" key="2">
    <source>
        <dbReference type="EMBL" id="MCA0153508.1"/>
    </source>
</evidence>
<gene>
    <name evidence="2" type="ORF">LBV24_09800</name>
</gene>
<dbReference type="SUPFAM" id="SSF53474">
    <property type="entry name" value="alpha/beta-Hydrolases"/>
    <property type="match status" value="1"/>
</dbReference>
<dbReference type="RefSeq" id="WP_224478467.1">
    <property type="nucleotide sequence ID" value="NZ_JAIUJS010000004.1"/>
</dbReference>
<evidence type="ECO:0000259" key="1">
    <source>
        <dbReference type="Pfam" id="PF01738"/>
    </source>
</evidence>
<accession>A0ABS7Y492</accession>
<sequence>MRIHIALFFIFFFTSNLIAQSNRNLFDYDKEKEKLAVVVQSRNLDSVTIFEKVVLDGFDSKIPFYHYINKRKSKVNYAILLHGLGDSKESWVYPSEPYLEWSQNLTSIKDSLLTLGYSLIIPDAKFHGERNYELDFRPPESLPPILSRNEKDTKLFEILMTSTAKDLRIIMDYVQQFNKVKNQSFGVIGYSMGGNIAILLSNHDERVESVVACVPPINLPGKGIETFDWPDDLVQGQLDITPMKYAINQNTPILLLMGKRDYFTPVEDAERFYNNISINEKELKFFDSGHILPNEYKIDAIRWISLYNKF</sequence>
<dbReference type="PANTHER" id="PTHR22946">
    <property type="entry name" value="DIENELACTONE HYDROLASE DOMAIN-CONTAINING PROTEIN-RELATED"/>
    <property type="match status" value="1"/>
</dbReference>
<organism evidence="2 3">
    <name type="scientific">Winogradskyella vincentii</name>
    <dbReference type="NCBI Taxonomy" id="2877122"/>
    <lineage>
        <taxon>Bacteria</taxon>
        <taxon>Pseudomonadati</taxon>
        <taxon>Bacteroidota</taxon>
        <taxon>Flavobacteriia</taxon>
        <taxon>Flavobacteriales</taxon>
        <taxon>Flavobacteriaceae</taxon>
        <taxon>Winogradskyella</taxon>
    </lineage>
</organism>
<dbReference type="InterPro" id="IPR050261">
    <property type="entry name" value="FrsA_esterase"/>
</dbReference>
<dbReference type="Pfam" id="PF01738">
    <property type="entry name" value="DLH"/>
    <property type="match status" value="1"/>
</dbReference>
<reference evidence="3" key="1">
    <citation type="submission" date="2023-07" db="EMBL/GenBank/DDBJ databases">
        <authorList>
            <person name="Yue Y."/>
        </authorList>
    </citation>
    <scope>NUCLEOTIDE SEQUENCE [LARGE SCALE GENOMIC DNA]</scope>
    <source>
        <strain evidence="3">2Y89</strain>
    </source>
</reference>
<evidence type="ECO:0000313" key="3">
    <source>
        <dbReference type="Proteomes" id="UP001198402"/>
    </source>
</evidence>
<comment type="caution">
    <text evidence="2">The sequence shown here is derived from an EMBL/GenBank/DDBJ whole genome shotgun (WGS) entry which is preliminary data.</text>
</comment>
<dbReference type="EMBL" id="JAIUJS010000004">
    <property type="protein sequence ID" value="MCA0153508.1"/>
    <property type="molecule type" value="Genomic_DNA"/>
</dbReference>
<dbReference type="GO" id="GO:0016787">
    <property type="term" value="F:hydrolase activity"/>
    <property type="evidence" value="ECO:0007669"/>
    <property type="project" value="UniProtKB-KW"/>
</dbReference>
<keyword evidence="3" id="KW-1185">Reference proteome</keyword>
<dbReference type="Gene3D" id="3.40.50.1820">
    <property type="entry name" value="alpha/beta hydrolase"/>
    <property type="match status" value="1"/>
</dbReference>
<feature type="domain" description="Dienelactone hydrolase" evidence="1">
    <location>
        <begin position="103"/>
        <end position="285"/>
    </location>
</feature>
<proteinExistence type="predicted"/>
<keyword evidence="2" id="KW-0378">Hydrolase</keyword>